<evidence type="ECO:0000313" key="4">
    <source>
        <dbReference type="WBParaSite" id="BXY_0637800.1"/>
    </source>
</evidence>
<dbReference type="Proteomes" id="UP000659654">
    <property type="component" value="Unassembled WGS sequence"/>
</dbReference>
<dbReference type="EMBL" id="CAJFDI010000003">
    <property type="protein sequence ID" value="CAD5222036.1"/>
    <property type="molecule type" value="Genomic_DNA"/>
</dbReference>
<keyword evidence="3" id="KW-1185">Reference proteome</keyword>
<proteinExistence type="predicted"/>
<dbReference type="Proteomes" id="UP000582659">
    <property type="component" value="Unassembled WGS sequence"/>
</dbReference>
<evidence type="ECO:0000313" key="2">
    <source>
        <dbReference type="Proteomes" id="UP000095284"/>
    </source>
</evidence>
<dbReference type="EMBL" id="CAJFCV020000003">
    <property type="protein sequence ID" value="CAG9109005.1"/>
    <property type="molecule type" value="Genomic_DNA"/>
</dbReference>
<organism evidence="2 4">
    <name type="scientific">Bursaphelenchus xylophilus</name>
    <name type="common">Pinewood nematode worm</name>
    <name type="synonym">Aphelenchoides xylophilus</name>
    <dbReference type="NCBI Taxonomy" id="6326"/>
    <lineage>
        <taxon>Eukaryota</taxon>
        <taxon>Metazoa</taxon>
        <taxon>Ecdysozoa</taxon>
        <taxon>Nematoda</taxon>
        <taxon>Chromadorea</taxon>
        <taxon>Rhabditida</taxon>
        <taxon>Tylenchina</taxon>
        <taxon>Tylenchomorpha</taxon>
        <taxon>Aphelenchoidea</taxon>
        <taxon>Aphelenchoididae</taxon>
        <taxon>Bursaphelenchus</taxon>
    </lineage>
</organism>
<dbReference type="OrthoDB" id="10379726at2759"/>
<reference evidence="4" key="1">
    <citation type="submission" date="2016-11" db="UniProtKB">
        <authorList>
            <consortium name="WormBaseParasite"/>
        </authorList>
    </citation>
    <scope>IDENTIFICATION</scope>
</reference>
<dbReference type="AlphaFoldDB" id="A0A1I7S055"/>
<sequence length="376" mass="42968">MVQLDTLIIPPSGHKKVEYYTTFKPKLFGDAALTFAHHFFNFSSKCAYANPQKPDLRFVSINRRTAKWQSDGISGMEAHVMKNNIKFVHNGSLILSVDINMAKKLDILPIQPHKLVIRDLNSAQDVDEIAYHFGRCVSDLHIYPNVCDDLSIRMINQFHRLLDLTIQPSLLSHPDLNTLTLSSLHIGSPNQLQGLFSDRPHNIKSIHVHNPITQTMMHNLDTVTITSPLVLNVEVHKDLLLTNSDLAIYIRHAFPTVQLLKVNVVEYQTNYFVTQNEDTAEILASTPLIQQLRGLGVYVQTTYNRYLDSNRRNVFCYKSAILSNLLSDKTVQVKPIELQPDFQHYRIEKNQIHHSVVCNLYFQGEACCGQHSKYLL</sequence>
<evidence type="ECO:0000313" key="1">
    <source>
        <dbReference type="EMBL" id="CAD5222036.1"/>
    </source>
</evidence>
<gene>
    <name evidence="1" type="ORF">BXYJ_LOCUS7004</name>
</gene>
<dbReference type="WBParaSite" id="BXY_0637800.1">
    <property type="protein sequence ID" value="BXY_0637800.1"/>
    <property type="gene ID" value="BXY_0637800"/>
</dbReference>
<dbReference type="Proteomes" id="UP000095284">
    <property type="component" value="Unplaced"/>
</dbReference>
<evidence type="ECO:0000313" key="3">
    <source>
        <dbReference type="Proteomes" id="UP000659654"/>
    </source>
</evidence>
<protein>
    <submittedName>
        <fullName evidence="1">(pine wood nematode) hypothetical protein</fullName>
    </submittedName>
</protein>
<reference evidence="1" key="2">
    <citation type="submission" date="2020-09" db="EMBL/GenBank/DDBJ databases">
        <authorList>
            <person name="Kikuchi T."/>
        </authorList>
    </citation>
    <scope>NUCLEOTIDE SEQUENCE</scope>
    <source>
        <strain evidence="1">Ka4C1</strain>
    </source>
</reference>
<name>A0A1I7S055_BURXY</name>
<accession>A0A1I7S055</accession>